<feature type="transmembrane region" description="Helical" evidence="9">
    <location>
        <begin position="418"/>
        <end position="437"/>
    </location>
</feature>
<dbReference type="Proteomes" id="UP000254866">
    <property type="component" value="Unassembled WGS sequence"/>
</dbReference>
<organism evidence="11 12">
    <name type="scientific">Venustampulla echinocandica</name>
    <dbReference type="NCBI Taxonomy" id="2656787"/>
    <lineage>
        <taxon>Eukaryota</taxon>
        <taxon>Fungi</taxon>
        <taxon>Dikarya</taxon>
        <taxon>Ascomycota</taxon>
        <taxon>Pezizomycotina</taxon>
        <taxon>Leotiomycetes</taxon>
        <taxon>Helotiales</taxon>
        <taxon>Pleuroascaceae</taxon>
        <taxon>Venustampulla</taxon>
    </lineage>
</organism>
<feature type="transmembrane region" description="Helical" evidence="9">
    <location>
        <begin position="272"/>
        <end position="293"/>
    </location>
</feature>
<evidence type="ECO:0000256" key="8">
    <source>
        <dbReference type="SAM" id="MobiDB-lite"/>
    </source>
</evidence>
<dbReference type="PANTHER" id="PTHR48022:SF7">
    <property type="entry name" value="MAJOR FACILITATOR SUPERFAMILY (MFS) PROFILE DOMAIN-CONTAINING PROTEIN-RELATED"/>
    <property type="match status" value="1"/>
</dbReference>
<comment type="similarity">
    <text evidence="2 7">Belongs to the major facilitator superfamily. Sugar transporter (TC 2.A.1.1) family.</text>
</comment>
<dbReference type="CDD" id="cd17356">
    <property type="entry name" value="MFS_HXT"/>
    <property type="match status" value="1"/>
</dbReference>
<dbReference type="Pfam" id="PF00083">
    <property type="entry name" value="Sugar_tr"/>
    <property type="match status" value="1"/>
</dbReference>
<dbReference type="InterPro" id="IPR036259">
    <property type="entry name" value="MFS_trans_sf"/>
</dbReference>
<reference evidence="11 12" key="1">
    <citation type="journal article" date="2018" name="IMA Fungus">
        <title>IMA Genome-F 9: Draft genome sequence of Annulohypoxylon stygium, Aspergillus mulundensis, Berkeleyomyces basicola (syn. Thielaviopsis basicola), Ceratocystis smalleyi, two Cercospora beticola strains, Coleophoma cylindrospora, Fusarium fracticaudum, Phialophora cf. hyalina, and Morchella septimelata.</title>
        <authorList>
            <person name="Wingfield B.D."/>
            <person name="Bills G.F."/>
            <person name="Dong Y."/>
            <person name="Huang W."/>
            <person name="Nel W.J."/>
            <person name="Swalarsk-Parry B.S."/>
            <person name="Vaghefi N."/>
            <person name="Wilken P.M."/>
            <person name="An Z."/>
            <person name="de Beer Z.W."/>
            <person name="De Vos L."/>
            <person name="Chen L."/>
            <person name="Duong T.A."/>
            <person name="Gao Y."/>
            <person name="Hammerbacher A."/>
            <person name="Kikkert J.R."/>
            <person name="Li Y."/>
            <person name="Li H."/>
            <person name="Li K."/>
            <person name="Li Q."/>
            <person name="Liu X."/>
            <person name="Ma X."/>
            <person name="Naidoo K."/>
            <person name="Pethybridge S.J."/>
            <person name="Sun J."/>
            <person name="Steenkamp E.T."/>
            <person name="van der Nest M.A."/>
            <person name="van Wyk S."/>
            <person name="Wingfield M.J."/>
            <person name="Xiong C."/>
            <person name="Yue Q."/>
            <person name="Zhang X."/>
        </authorList>
    </citation>
    <scope>NUCLEOTIDE SEQUENCE [LARGE SCALE GENOMIC DNA]</scope>
    <source>
        <strain evidence="11 12">BP 5553</strain>
    </source>
</reference>
<evidence type="ECO:0000313" key="11">
    <source>
        <dbReference type="EMBL" id="RDL39545.1"/>
    </source>
</evidence>
<feature type="transmembrane region" description="Helical" evidence="9">
    <location>
        <begin position="382"/>
        <end position="406"/>
    </location>
</feature>
<keyword evidence="5 9" id="KW-1133">Transmembrane helix</keyword>
<evidence type="ECO:0000256" key="5">
    <source>
        <dbReference type="ARBA" id="ARBA00022989"/>
    </source>
</evidence>
<dbReference type="InterPro" id="IPR003663">
    <property type="entry name" value="Sugar/inositol_transpt"/>
</dbReference>
<evidence type="ECO:0000256" key="6">
    <source>
        <dbReference type="ARBA" id="ARBA00023136"/>
    </source>
</evidence>
<feature type="transmembrane region" description="Helical" evidence="9">
    <location>
        <begin position="182"/>
        <end position="202"/>
    </location>
</feature>
<dbReference type="PRINTS" id="PR00171">
    <property type="entry name" value="SUGRTRNSPORT"/>
</dbReference>
<evidence type="ECO:0000256" key="4">
    <source>
        <dbReference type="ARBA" id="ARBA00022692"/>
    </source>
</evidence>
<feature type="region of interest" description="Disordered" evidence="8">
    <location>
        <begin position="508"/>
        <end position="546"/>
    </location>
</feature>
<dbReference type="InterPro" id="IPR005829">
    <property type="entry name" value="Sugar_transporter_CS"/>
</dbReference>
<dbReference type="PROSITE" id="PS00216">
    <property type="entry name" value="SUGAR_TRANSPORT_1"/>
    <property type="match status" value="2"/>
</dbReference>
<dbReference type="NCBIfam" id="TIGR00879">
    <property type="entry name" value="SP"/>
    <property type="match status" value="1"/>
</dbReference>
<keyword evidence="11" id="KW-0762">Sugar transport</keyword>
<evidence type="ECO:0000256" key="9">
    <source>
        <dbReference type="SAM" id="Phobius"/>
    </source>
</evidence>
<evidence type="ECO:0000256" key="2">
    <source>
        <dbReference type="ARBA" id="ARBA00010992"/>
    </source>
</evidence>
<name>A0A370TVI2_9HELO</name>
<feature type="transmembrane region" description="Helical" evidence="9">
    <location>
        <begin position="337"/>
        <end position="357"/>
    </location>
</feature>
<feature type="transmembrane region" description="Helical" evidence="9">
    <location>
        <begin position="305"/>
        <end position="325"/>
    </location>
</feature>
<keyword evidence="3 7" id="KW-0813">Transport</keyword>
<feature type="domain" description="Major facilitator superfamily (MFS) profile" evidence="10">
    <location>
        <begin position="10"/>
        <end position="471"/>
    </location>
</feature>
<dbReference type="GO" id="GO:0005351">
    <property type="term" value="F:carbohydrate:proton symporter activity"/>
    <property type="evidence" value="ECO:0007669"/>
    <property type="project" value="TreeGrafter"/>
</dbReference>
<dbReference type="PROSITE" id="PS50850">
    <property type="entry name" value="MFS"/>
    <property type="match status" value="1"/>
</dbReference>
<evidence type="ECO:0000256" key="7">
    <source>
        <dbReference type="RuleBase" id="RU003346"/>
    </source>
</evidence>
<sequence length="546" mass="60544">MYTIGNIYVIAAVAVVGGALFGFDISSMSAIISTQAYLCYFNQGPYYLETDGKCSGPTADVQGGITASMPGGSFIGALVSGYISDNLGRKRAIQVGAVIWCIGSILVCASNGLAMLIVGRFINGFSVGICSAQVPVYITEIAPPSKRGRLVGCQQWAITWGILIMFYISYGCSFIDGTAAFRIPWGLQMLPAIFLFTAMLFLPESPRWLAKNDRWDEAIYVLALTHANGDQTSPWVVKEMAEIREVVEFERANADVTYLELFKPKMINRTHIGVFTQIWSQLTGMNVMMYYITYVFTMAGLGENVLLPSSIQYIINVIMTVPALLWVDRWGRRPTMLIGAFMMMIFMFTNAGLLATYGKTPEPGQFASEAESISITGPPAKAVIACTYLFVASYAPTWGPVSWIYPPELYPLRVRGKAVALATSCNWLFNFALSYFVPPAFANIRWKVYILFGVFLAAMFIHVFFLFPETSQNSLEEVEQIFDYSTPGTVKYIGTPAWKTHVNKHNRRMEKGEMDMEEKVGSGAARHVENDSNESRDDKEIEAATN</sequence>
<dbReference type="GO" id="GO:0016020">
    <property type="term" value="C:membrane"/>
    <property type="evidence" value="ECO:0007669"/>
    <property type="project" value="UniProtKB-SubCell"/>
</dbReference>
<evidence type="ECO:0000313" key="12">
    <source>
        <dbReference type="Proteomes" id="UP000254866"/>
    </source>
</evidence>
<dbReference type="RefSeq" id="XP_031872201.1">
    <property type="nucleotide sequence ID" value="XM_032012508.1"/>
</dbReference>
<dbReference type="InterPro" id="IPR005828">
    <property type="entry name" value="MFS_sugar_transport-like"/>
</dbReference>
<dbReference type="AlphaFoldDB" id="A0A370TVI2"/>
<protein>
    <submittedName>
        <fullName evidence="11">Putative high-affinity glucose transporter</fullName>
    </submittedName>
</protein>
<proteinExistence type="inferred from homology"/>
<comment type="caution">
    <text evidence="11">The sequence shown here is derived from an EMBL/GenBank/DDBJ whole genome shotgun (WGS) entry which is preliminary data.</text>
</comment>
<dbReference type="InterPro" id="IPR020846">
    <property type="entry name" value="MFS_dom"/>
</dbReference>
<evidence type="ECO:0000259" key="10">
    <source>
        <dbReference type="PROSITE" id="PS50850"/>
    </source>
</evidence>
<feature type="compositionally biased region" description="Basic and acidic residues" evidence="8">
    <location>
        <begin position="509"/>
        <end position="546"/>
    </location>
</feature>
<dbReference type="PANTHER" id="PTHR48022">
    <property type="entry name" value="PLASTIDIC GLUCOSE TRANSPORTER 4"/>
    <property type="match status" value="1"/>
</dbReference>
<feature type="transmembrane region" description="Helical" evidence="9">
    <location>
        <begin position="150"/>
        <end position="170"/>
    </location>
</feature>
<evidence type="ECO:0000256" key="1">
    <source>
        <dbReference type="ARBA" id="ARBA00004141"/>
    </source>
</evidence>
<accession>A0A370TVI2</accession>
<dbReference type="OrthoDB" id="4142200at2759"/>
<feature type="transmembrane region" description="Helical" evidence="9">
    <location>
        <begin position="449"/>
        <end position="467"/>
    </location>
</feature>
<dbReference type="InterPro" id="IPR050360">
    <property type="entry name" value="MFS_Sugar_Transporters"/>
</dbReference>
<dbReference type="EMBL" id="NPIC01000002">
    <property type="protein sequence ID" value="RDL39545.1"/>
    <property type="molecule type" value="Genomic_DNA"/>
</dbReference>
<dbReference type="GeneID" id="43596734"/>
<keyword evidence="6 9" id="KW-0472">Membrane</keyword>
<dbReference type="PROSITE" id="PS00217">
    <property type="entry name" value="SUGAR_TRANSPORT_2"/>
    <property type="match status" value="1"/>
</dbReference>
<gene>
    <name evidence="11" type="ORF">BP5553_03885</name>
</gene>
<keyword evidence="4 9" id="KW-0812">Transmembrane</keyword>
<dbReference type="Gene3D" id="1.20.1250.20">
    <property type="entry name" value="MFS general substrate transporter like domains"/>
    <property type="match status" value="1"/>
</dbReference>
<feature type="transmembrane region" description="Helical" evidence="9">
    <location>
        <begin position="6"/>
        <end position="23"/>
    </location>
</feature>
<dbReference type="SUPFAM" id="SSF103473">
    <property type="entry name" value="MFS general substrate transporter"/>
    <property type="match status" value="1"/>
</dbReference>
<keyword evidence="12" id="KW-1185">Reference proteome</keyword>
<dbReference type="FunFam" id="1.20.1250.20:FF:000026">
    <property type="entry name" value="MFS quinate transporter QutD"/>
    <property type="match status" value="1"/>
</dbReference>
<feature type="transmembrane region" description="Helical" evidence="9">
    <location>
        <begin position="92"/>
        <end position="115"/>
    </location>
</feature>
<evidence type="ECO:0000256" key="3">
    <source>
        <dbReference type="ARBA" id="ARBA00022448"/>
    </source>
</evidence>
<comment type="subcellular location">
    <subcellularLocation>
        <location evidence="1">Membrane</location>
        <topology evidence="1">Multi-pass membrane protein</topology>
    </subcellularLocation>
</comment>